<dbReference type="EMBL" id="JAODUO010001121">
    <property type="protein sequence ID" value="KAK2170951.1"/>
    <property type="molecule type" value="Genomic_DNA"/>
</dbReference>
<feature type="repeat" description="ANK" evidence="3">
    <location>
        <begin position="81"/>
        <end position="113"/>
    </location>
</feature>
<dbReference type="InterPro" id="IPR001496">
    <property type="entry name" value="SOCS_box"/>
</dbReference>
<dbReference type="InterPro" id="IPR002110">
    <property type="entry name" value="Ankyrin_rpt"/>
</dbReference>
<dbReference type="PANTHER" id="PTHR24198">
    <property type="entry name" value="ANKYRIN REPEAT AND PROTEIN KINASE DOMAIN-CONTAINING PROTEIN"/>
    <property type="match status" value="1"/>
</dbReference>
<evidence type="ECO:0000259" key="4">
    <source>
        <dbReference type="PROSITE" id="PS50225"/>
    </source>
</evidence>
<evidence type="ECO:0000256" key="1">
    <source>
        <dbReference type="ARBA" id="ARBA00022737"/>
    </source>
</evidence>
<dbReference type="GO" id="GO:0035556">
    <property type="term" value="P:intracellular signal transduction"/>
    <property type="evidence" value="ECO:0007669"/>
    <property type="project" value="InterPro"/>
</dbReference>
<dbReference type="Gene3D" id="1.25.40.20">
    <property type="entry name" value="Ankyrin repeat-containing domain"/>
    <property type="match status" value="1"/>
</dbReference>
<dbReference type="InterPro" id="IPR036036">
    <property type="entry name" value="SOCS_box-like_dom_sf"/>
</dbReference>
<keyword evidence="2 3" id="KW-0040">ANK repeat</keyword>
<dbReference type="SUPFAM" id="SSF158235">
    <property type="entry name" value="SOCS box-like"/>
    <property type="match status" value="1"/>
</dbReference>
<dbReference type="SUPFAM" id="SSF48403">
    <property type="entry name" value="Ankyrin repeat"/>
    <property type="match status" value="1"/>
</dbReference>
<evidence type="ECO:0000313" key="6">
    <source>
        <dbReference type="Proteomes" id="UP001209878"/>
    </source>
</evidence>
<organism evidence="5 6">
    <name type="scientific">Ridgeia piscesae</name>
    <name type="common">Tubeworm</name>
    <dbReference type="NCBI Taxonomy" id="27915"/>
    <lineage>
        <taxon>Eukaryota</taxon>
        <taxon>Metazoa</taxon>
        <taxon>Spiralia</taxon>
        <taxon>Lophotrochozoa</taxon>
        <taxon>Annelida</taxon>
        <taxon>Polychaeta</taxon>
        <taxon>Sedentaria</taxon>
        <taxon>Canalipalpata</taxon>
        <taxon>Sabellida</taxon>
        <taxon>Siboglinidae</taxon>
        <taxon>Ridgeia</taxon>
    </lineage>
</organism>
<feature type="repeat" description="ANK" evidence="3">
    <location>
        <begin position="48"/>
        <end position="80"/>
    </location>
</feature>
<dbReference type="CDD" id="cd03716">
    <property type="entry name" value="SOCS_ASB_like"/>
    <property type="match status" value="1"/>
</dbReference>
<reference evidence="5" key="1">
    <citation type="journal article" date="2023" name="Mol. Biol. Evol.">
        <title>Third-Generation Sequencing Reveals the Adaptive Role of the Epigenome in Three Deep-Sea Polychaetes.</title>
        <authorList>
            <person name="Perez M."/>
            <person name="Aroh O."/>
            <person name="Sun Y."/>
            <person name="Lan Y."/>
            <person name="Juniper S.K."/>
            <person name="Young C.R."/>
            <person name="Angers B."/>
            <person name="Qian P.Y."/>
        </authorList>
    </citation>
    <scope>NUCLEOTIDE SEQUENCE</scope>
    <source>
        <strain evidence="5">R07B-5</strain>
    </source>
</reference>
<name>A0AAD9NJV1_RIDPI</name>
<dbReference type="PROSITE" id="PS50088">
    <property type="entry name" value="ANK_REPEAT"/>
    <property type="match status" value="2"/>
</dbReference>
<evidence type="ECO:0000256" key="3">
    <source>
        <dbReference type="PROSITE-ProRule" id="PRU00023"/>
    </source>
</evidence>
<keyword evidence="6" id="KW-1185">Reference proteome</keyword>
<feature type="domain" description="SOCS box" evidence="4">
    <location>
        <begin position="204"/>
        <end position="241"/>
    </location>
</feature>
<sequence length="247" mass="28024">MDDMFGLIHSNLDPARKLLTVISCNMIDSLCQLIHQGIDVNVQLQQQNGNAALHIACEKGHYGCVRVLLEAAANPDLQNNFGFTPLAMALRNGQAKCVELLFSSGSNLSDPQIIWSSQTISGQQIWHSYNADMIELLLVATPSLRDYGDDTCREIYFTHIWRSQSLALIKTFFLSGNSLALFNNRELLPHVEEDMKWWLKSFCKLHSLQHYARLAIRKHLRPNAIFGAKMLPLPPRMCDYLVFQSHV</sequence>
<dbReference type="Pfam" id="PF12796">
    <property type="entry name" value="Ank_2"/>
    <property type="match status" value="1"/>
</dbReference>
<dbReference type="SMART" id="SM00969">
    <property type="entry name" value="SOCS_box"/>
    <property type="match status" value="1"/>
</dbReference>
<dbReference type="Proteomes" id="UP001209878">
    <property type="component" value="Unassembled WGS sequence"/>
</dbReference>
<dbReference type="InterPro" id="IPR036770">
    <property type="entry name" value="Ankyrin_rpt-contain_sf"/>
</dbReference>
<keyword evidence="1" id="KW-0677">Repeat</keyword>
<dbReference type="PROSITE" id="PS50297">
    <property type="entry name" value="ANK_REP_REGION"/>
    <property type="match status" value="2"/>
</dbReference>
<gene>
    <name evidence="5" type="ORF">NP493_1120g00031</name>
</gene>
<proteinExistence type="predicted"/>
<protein>
    <recommendedName>
        <fullName evidence="4">SOCS box domain-containing protein</fullName>
    </recommendedName>
</protein>
<dbReference type="PANTHER" id="PTHR24198:SF165">
    <property type="entry name" value="ANKYRIN REPEAT-CONTAINING PROTEIN-RELATED"/>
    <property type="match status" value="1"/>
</dbReference>
<evidence type="ECO:0000313" key="5">
    <source>
        <dbReference type="EMBL" id="KAK2170951.1"/>
    </source>
</evidence>
<dbReference type="AlphaFoldDB" id="A0AAD9NJV1"/>
<dbReference type="Gene3D" id="1.10.750.20">
    <property type="entry name" value="SOCS box"/>
    <property type="match status" value="1"/>
</dbReference>
<dbReference type="Pfam" id="PF07525">
    <property type="entry name" value="SOCS_box"/>
    <property type="match status" value="1"/>
</dbReference>
<dbReference type="SMART" id="SM00248">
    <property type="entry name" value="ANK"/>
    <property type="match status" value="2"/>
</dbReference>
<evidence type="ECO:0000256" key="2">
    <source>
        <dbReference type="ARBA" id="ARBA00023043"/>
    </source>
</evidence>
<dbReference type="PROSITE" id="PS50225">
    <property type="entry name" value="SOCS"/>
    <property type="match status" value="1"/>
</dbReference>
<accession>A0AAD9NJV1</accession>
<comment type="caution">
    <text evidence="5">The sequence shown here is derived from an EMBL/GenBank/DDBJ whole genome shotgun (WGS) entry which is preliminary data.</text>
</comment>